<evidence type="ECO:0000313" key="3">
    <source>
        <dbReference type="Proteomes" id="UP001576784"/>
    </source>
</evidence>
<dbReference type="InterPro" id="IPR002560">
    <property type="entry name" value="Transposase_DDE"/>
</dbReference>
<organism evidence="2 3">
    <name type="scientific">Floridaenema flaviceps BLCC-F50</name>
    <dbReference type="NCBI Taxonomy" id="3153642"/>
    <lineage>
        <taxon>Bacteria</taxon>
        <taxon>Bacillati</taxon>
        <taxon>Cyanobacteriota</taxon>
        <taxon>Cyanophyceae</taxon>
        <taxon>Oscillatoriophycideae</taxon>
        <taxon>Aerosakkonematales</taxon>
        <taxon>Aerosakkonemataceae</taxon>
        <taxon>Floridanema</taxon>
        <taxon>Floridanema flaviceps</taxon>
    </lineage>
</organism>
<evidence type="ECO:0000259" key="1">
    <source>
        <dbReference type="Pfam" id="PF01610"/>
    </source>
</evidence>
<name>A0ABV4XTM3_9CYAN</name>
<dbReference type="RefSeq" id="WP_413264705.1">
    <property type="nucleotide sequence ID" value="NZ_JBHFNR010000145.1"/>
</dbReference>
<protein>
    <submittedName>
        <fullName evidence="2">Transposase</fullName>
    </submittedName>
</protein>
<feature type="domain" description="Transposase IS204/IS1001/IS1096/IS1165 DDE" evidence="1">
    <location>
        <begin position="3"/>
        <end position="37"/>
    </location>
</feature>
<comment type="caution">
    <text evidence="2">The sequence shown here is derived from an EMBL/GenBank/DDBJ whole genome shotgun (WGS) entry which is preliminary data.</text>
</comment>
<accession>A0ABV4XTM3</accession>
<proteinExistence type="predicted"/>
<dbReference type="EMBL" id="JBHFNR010000145">
    <property type="protein sequence ID" value="MFB2895064.1"/>
    <property type="molecule type" value="Genomic_DNA"/>
</dbReference>
<sequence>MRKNNTTNGILEGINNKLKLLKCCAFGFRNFCNFELRALLFWQFSNNLAQLSTEELTFHG</sequence>
<dbReference type="Proteomes" id="UP001576784">
    <property type="component" value="Unassembled WGS sequence"/>
</dbReference>
<gene>
    <name evidence="2" type="ORF">ACE1CI_19330</name>
</gene>
<keyword evidence="3" id="KW-1185">Reference proteome</keyword>
<reference evidence="2 3" key="1">
    <citation type="submission" date="2024-09" db="EMBL/GenBank/DDBJ databases">
        <title>Floridaenema gen nov. (Aerosakkonemataceae, Aerosakkonematales ord. nov., Cyanobacteria) from benthic tropical and subtropical fresh waters, with the description of four new species.</title>
        <authorList>
            <person name="Moretto J.A."/>
            <person name="Berthold D.E."/>
            <person name="Lefler F.W."/>
            <person name="Huang I.-S."/>
            <person name="Laughinghouse H. IV."/>
        </authorList>
    </citation>
    <scope>NUCLEOTIDE SEQUENCE [LARGE SCALE GENOMIC DNA]</scope>
    <source>
        <strain evidence="2 3">BLCC-F50</strain>
    </source>
</reference>
<dbReference type="Pfam" id="PF01610">
    <property type="entry name" value="DDE_Tnp_ISL3"/>
    <property type="match status" value="1"/>
</dbReference>
<evidence type="ECO:0000313" key="2">
    <source>
        <dbReference type="EMBL" id="MFB2895064.1"/>
    </source>
</evidence>